<name>A0A0E9M2H7_9BACT</name>
<organism evidence="2 3">
    <name type="scientific">Geofilum rubicundum JCM 15548</name>
    <dbReference type="NCBI Taxonomy" id="1236989"/>
    <lineage>
        <taxon>Bacteria</taxon>
        <taxon>Pseudomonadati</taxon>
        <taxon>Bacteroidota</taxon>
        <taxon>Bacteroidia</taxon>
        <taxon>Marinilabiliales</taxon>
        <taxon>Marinilabiliaceae</taxon>
        <taxon>Geofilum</taxon>
    </lineage>
</organism>
<keyword evidence="3" id="KW-1185">Reference proteome</keyword>
<evidence type="ECO:0000313" key="2">
    <source>
        <dbReference type="EMBL" id="GAO31586.1"/>
    </source>
</evidence>
<evidence type="ECO:0000313" key="3">
    <source>
        <dbReference type="Proteomes" id="UP000032900"/>
    </source>
</evidence>
<dbReference type="STRING" id="1236989.JCM15548_13962"/>
<protein>
    <submittedName>
        <fullName evidence="2">Ynd protein</fullName>
    </submittedName>
</protein>
<dbReference type="InterPro" id="IPR021561">
    <property type="entry name" value="AbiEi_3"/>
</dbReference>
<proteinExistence type="predicted"/>
<dbReference type="AlphaFoldDB" id="A0A0E9M2H7"/>
<dbReference type="Pfam" id="PF11459">
    <property type="entry name" value="AbiEi_3"/>
    <property type="match status" value="1"/>
</dbReference>
<dbReference type="Pfam" id="PF17194">
    <property type="entry name" value="AbiEi_3_N"/>
    <property type="match status" value="1"/>
</dbReference>
<dbReference type="OrthoDB" id="1550938at2"/>
<reference evidence="2 3" key="1">
    <citation type="journal article" date="2015" name="Microbes Environ.">
        <title>Distribution and evolution of nitrogen fixation genes in the phylum bacteroidetes.</title>
        <authorList>
            <person name="Inoue J."/>
            <person name="Oshima K."/>
            <person name="Suda W."/>
            <person name="Sakamoto M."/>
            <person name="Iino T."/>
            <person name="Noda S."/>
            <person name="Hongoh Y."/>
            <person name="Hattori M."/>
            <person name="Ohkuma M."/>
        </authorList>
    </citation>
    <scope>NUCLEOTIDE SEQUENCE [LARGE SCALE GENOMIC DNA]</scope>
    <source>
        <strain evidence="2">JCM 15548</strain>
    </source>
</reference>
<gene>
    <name evidence="2" type="ORF">JCM15548_13962</name>
</gene>
<dbReference type="InterPro" id="IPR033455">
    <property type="entry name" value="AbiEi_3_N"/>
</dbReference>
<dbReference type="EMBL" id="BAZW01000053">
    <property type="protein sequence ID" value="GAO31586.1"/>
    <property type="molecule type" value="Genomic_DNA"/>
</dbReference>
<comment type="caution">
    <text evidence="2">The sequence shown here is derived from an EMBL/GenBank/DDBJ whole genome shotgun (WGS) entry which is preliminary data.</text>
</comment>
<dbReference type="Proteomes" id="UP000032900">
    <property type="component" value="Unassembled WGS sequence"/>
</dbReference>
<sequence>MTTHKETYLKKLFKVLQPGSVVTVDWLESFGIPRNLQKYYLKSGWLESIGRSAYKRPGDAVAWQGALNAIQKQTDINVHVGGLSALALQGISHYFRMHNESLQLFSPLKTKLPKWFVDYDWKLDIQHHQSSFLQADSGIKEMEQNQILLYVSTPERAILECLYLAPQKMDLVECFHLFEGLVNLKPKLVNELLNVCNSVKVKRLFLFMAEKANHQWFQFLKTDQIGIGTGNRMLAENGVHIPKYLISVPKELAEL</sequence>
<evidence type="ECO:0000259" key="1">
    <source>
        <dbReference type="Pfam" id="PF17194"/>
    </source>
</evidence>
<accession>A0A0E9M2H7</accession>
<dbReference type="RefSeq" id="WP_062127781.1">
    <property type="nucleotide sequence ID" value="NZ_BAZW01000053.1"/>
</dbReference>
<feature type="domain" description="Transcriptional regulator AbiEi antitoxin N-terminal" evidence="1">
    <location>
        <begin position="6"/>
        <end position="97"/>
    </location>
</feature>